<evidence type="ECO:0000256" key="2">
    <source>
        <dbReference type="ARBA" id="ARBA00023015"/>
    </source>
</evidence>
<evidence type="ECO:0000256" key="4">
    <source>
        <dbReference type="ARBA" id="ARBA00023163"/>
    </source>
</evidence>
<feature type="domain" description="HTH luxR-type" evidence="6">
    <location>
        <begin position="149"/>
        <end position="214"/>
    </location>
</feature>
<dbReference type="SUPFAM" id="SSF46894">
    <property type="entry name" value="C-terminal effector domain of the bipartite response regulators"/>
    <property type="match status" value="1"/>
</dbReference>
<dbReference type="InterPro" id="IPR011006">
    <property type="entry name" value="CheY-like_superfamily"/>
</dbReference>
<evidence type="ECO:0000256" key="3">
    <source>
        <dbReference type="ARBA" id="ARBA00023125"/>
    </source>
</evidence>
<dbReference type="InterPro" id="IPR001789">
    <property type="entry name" value="Sig_transdc_resp-reg_receiver"/>
</dbReference>
<dbReference type="SMART" id="SM00448">
    <property type="entry name" value="REC"/>
    <property type="match status" value="1"/>
</dbReference>
<keyword evidence="3 9" id="KW-0238">DNA-binding</keyword>
<dbReference type="Pfam" id="PF00072">
    <property type="entry name" value="Response_reg"/>
    <property type="match status" value="1"/>
</dbReference>
<dbReference type="AlphaFoldDB" id="A0A2W5ZDS4"/>
<dbReference type="CDD" id="cd06170">
    <property type="entry name" value="LuxR_C_like"/>
    <property type="match status" value="1"/>
</dbReference>
<dbReference type="PANTHER" id="PTHR43214:SF24">
    <property type="entry name" value="TRANSCRIPTIONAL REGULATORY PROTEIN NARL-RELATED"/>
    <property type="match status" value="1"/>
</dbReference>
<keyword evidence="4" id="KW-0804">Transcription</keyword>
<evidence type="ECO:0000259" key="7">
    <source>
        <dbReference type="PROSITE" id="PS50110"/>
    </source>
</evidence>
<accession>A0A2W5ZDS4</accession>
<evidence type="ECO:0000313" key="8">
    <source>
        <dbReference type="EMBL" id="MBJ7593708.1"/>
    </source>
</evidence>
<dbReference type="Proteomes" id="UP000248724">
    <property type="component" value="Unassembled WGS sequence"/>
</dbReference>
<evidence type="ECO:0000313" key="10">
    <source>
        <dbReference type="Proteomes" id="UP000248724"/>
    </source>
</evidence>
<dbReference type="SMART" id="SM00421">
    <property type="entry name" value="HTH_LUXR"/>
    <property type="match status" value="1"/>
</dbReference>
<feature type="domain" description="Response regulatory" evidence="7">
    <location>
        <begin position="4"/>
        <end position="125"/>
    </location>
</feature>
<evidence type="ECO:0000259" key="6">
    <source>
        <dbReference type="PROSITE" id="PS50043"/>
    </source>
</evidence>
<dbReference type="RefSeq" id="WP_337309245.1">
    <property type="nucleotide sequence ID" value="NZ_JAEKNS010000034.1"/>
</dbReference>
<dbReference type="InterPro" id="IPR016032">
    <property type="entry name" value="Sig_transdc_resp-reg_C-effctor"/>
</dbReference>
<dbReference type="InterPro" id="IPR000792">
    <property type="entry name" value="Tscrpt_reg_LuxR_C"/>
</dbReference>
<evidence type="ECO:0000313" key="9">
    <source>
        <dbReference type="EMBL" id="PZR80966.1"/>
    </source>
</evidence>
<dbReference type="EMBL" id="QHBU01000130">
    <property type="protein sequence ID" value="PZR80966.1"/>
    <property type="molecule type" value="Genomic_DNA"/>
</dbReference>
<gene>
    <name evidence="9" type="ORF">DLM65_07220</name>
    <name evidence="8" type="ORF">JF886_02410</name>
</gene>
<sequence>MPFRVVLAEDNYLLREGLAQLLGMSDEVELVAVCGDLPQLEQAIAETEPDVVVTDIRMPPTGTDEGLRAADRLRRERPRVGVVVLSQYAEPEYALGLLRDGAAGRAYLLKERVSDVHQLVGAIREVARGGSVIDPAVVEALVAARSAPRDSPLRELTPREGEVLSQMAQGRNNAGIAAALSLTDRAVEKHINAIFSKLGLSEQPDTHRRVKAALVYLAERGATGSSE</sequence>
<evidence type="ECO:0000313" key="11">
    <source>
        <dbReference type="Proteomes" id="UP000606991"/>
    </source>
</evidence>
<dbReference type="EMBL" id="JAEKNS010000034">
    <property type="protein sequence ID" value="MBJ7593708.1"/>
    <property type="molecule type" value="Genomic_DNA"/>
</dbReference>
<evidence type="ECO:0000256" key="1">
    <source>
        <dbReference type="ARBA" id="ARBA00022553"/>
    </source>
</evidence>
<accession>A0A934K158</accession>
<dbReference type="CDD" id="cd17535">
    <property type="entry name" value="REC_NarL-like"/>
    <property type="match status" value="1"/>
</dbReference>
<dbReference type="PROSITE" id="PS50043">
    <property type="entry name" value="HTH_LUXR_2"/>
    <property type="match status" value="1"/>
</dbReference>
<dbReference type="PRINTS" id="PR00038">
    <property type="entry name" value="HTHLUXR"/>
</dbReference>
<organism evidence="9 10">
    <name type="scientific">Candidatus Aeolococcus gillhamiae</name>
    <dbReference type="NCBI Taxonomy" id="3127015"/>
    <lineage>
        <taxon>Bacteria</taxon>
        <taxon>Bacillati</taxon>
        <taxon>Candidatus Dormiibacterota</taxon>
        <taxon>Candidatus Dormibacteria</taxon>
        <taxon>Candidatus Aeolococcales</taxon>
        <taxon>Candidatus Aeolococcaceae</taxon>
        <taxon>Candidatus Aeolococcus</taxon>
    </lineage>
</organism>
<proteinExistence type="predicted"/>
<feature type="modified residue" description="4-aspartylphosphate" evidence="5">
    <location>
        <position position="55"/>
    </location>
</feature>
<dbReference type="GO" id="GO:0006355">
    <property type="term" value="P:regulation of DNA-templated transcription"/>
    <property type="evidence" value="ECO:0007669"/>
    <property type="project" value="InterPro"/>
</dbReference>
<dbReference type="GO" id="GO:0000160">
    <property type="term" value="P:phosphorelay signal transduction system"/>
    <property type="evidence" value="ECO:0007669"/>
    <property type="project" value="InterPro"/>
</dbReference>
<dbReference type="GO" id="GO:0003677">
    <property type="term" value="F:DNA binding"/>
    <property type="evidence" value="ECO:0007669"/>
    <property type="project" value="UniProtKB-KW"/>
</dbReference>
<dbReference type="InterPro" id="IPR039420">
    <property type="entry name" value="WalR-like"/>
</dbReference>
<name>A0A2W5ZDS4_9BACT</name>
<comment type="caution">
    <text evidence="9">The sequence shown here is derived from an EMBL/GenBank/DDBJ whole genome shotgun (WGS) entry which is preliminary data.</text>
</comment>
<dbReference type="Proteomes" id="UP000606991">
    <property type="component" value="Unassembled WGS sequence"/>
</dbReference>
<reference evidence="9 10" key="1">
    <citation type="journal article" date="2017" name="Nature">
        <title>Atmospheric trace gases support primary production in Antarctic desert surface soil.</title>
        <authorList>
            <person name="Ji M."/>
            <person name="Greening C."/>
            <person name="Vanwonterghem I."/>
            <person name="Carere C.R."/>
            <person name="Bay S.K."/>
            <person name="Steen J.A."/>
            <person name="Montgomery K."/>
            <person name="Lines T."/>
            <person name="Beardall J."/>
            <person name="van Dorst J."/>
            <person name="Snape I."/>
            <person name="Stott M.B."/>
            <person name="Hugenholtz P."/>
            <person name="Ferrari B.C."/>
        </authorList>
    </citation>
    <scope>NUCLEOTIDE SEQUENCE [LARGE SCALE GENOMIC DNA]</scope>
    <source>
        <strain evidence="9">RRmetagenome_bin12</strain>
    </source>
</reference>
<dbReference type="SUPFAM" id="SSF52172">
    <property type="entry name" value="CheY-like"/>
    <property type="match status" value="1"/>
</dbReference>
<protein>
    <submittedName>
        <fullName evidence="9">DNA-binding response regulator</fullName>
    </submittedName>
    <submittedName>
        <fullName evidence="8">Response regulator transcription factor</fullName>
    </submittedName>
</protein>
<reference evidence="8 11" key="3">
    <citation type="submission" date="2020-10" db="EMBL/GenBank/DDBJ databases">
        <title>Ca. Dormibacterota MAGs.</title>
        <authorList>
            <person name="Montgomery K."/>
        </authorList>
    </citation>
    <scope>NUCLEOTIDE SEQUENCE [LARGE SCALE GENOMIC DNA]</scope>
    <source>
        <strain evidence="8">SC8812_S17_18</strain>
    </source>
</reference>
<keyword evidence="2" id="KW-0805">Transcription regulation</keyword>
<dbReference type="PROSITE" id="PS50110">
    <property type="entry name" value="RESPONSE_REGULATORY"/>
    <property type="match status" value="1"/>
</dbReference>
<dbReference type="PANTHER" id="PTHR43214">
    <property type="entry name" value="TWO-COMPONENT RESPONSE REGULATOR"/>
    <property type="match status" value="1"/>
</dbReference>
<dbReference type="Pfam" id="PF00196">
    <property type="entry name" value="GerE"/>
    <property type="match status" value="1"/>
</dbReference>
<evidence type="ECO:0000256" key="5">
    <source>
        <dbReference type="PROSITE-ProRule" id="PRU00169"/>
    </source>
</evidence>
<keyword evidence="1 5" id="KW-0597">Phosphoprotein</keyword>
<reference evidence="9" key="2">
    <citation type="submission" date="2018-05" db="EMBL/GenBank/DDBJ databases">
        <authorList>
            <person name="Ferrari B."/>
        </authorList>
    </citation>
    <scope>NUCLEOTIDE SEQUENCE</scope>
    <source>
        <strain evidence="9">RRmetagenome_bin12</strain>
    </source>
</reference>
<dbReference type="InterPro" id="IPR058245">
    <property type="entry name" value="NreC/VraR/RcsB-like_REC"/>
</dbReference>
<dbReference type="Gene3D" id="3.40.50.2300">
    <property type="match status" value="1"/>
</dbReference>